<evidence type="ECO:0000259" key="2">
    <source>
        <dbReference type="Pfam" id="PF13324"/>
    </source>
</evidence>
<dbReference type="Gene3D" id="1.20.1410.10">
    <property type="entry name" value="I/LWEQ domain"/>
    <property type="match status" value="1"/>
</dbReference>
<reference evidence="3 4" key="1">
    <citation type="submission" date="2015-04" db="EMBL/GenBank/DDBJ databases">
        <authorList>
            <person name="Heijne W.H."/>
            <person name="Fedorova N.D."/>
            <person name="Nierman W.C."/>
            <person name="Vollebregt A.W."/>
            <person name="Zhao Z."/>
            <person name="Wu L."/>
            <person name="Kumar M."/>
            <person name="Stam H."/>
            <person name="van den Berg M.A."/>
            <person name="Pel H.J."/>
        </authorList>
    </citation>
    <scope>NUCLEOTIDE SEQUENCE [LARGE SCALE GENOMIC DNA]</scope>
    <source>
        <strain evidence="3 4">CBS 393.64</strain>
    </source>
</reference>
<comment type="caution">
    <text evidence="3">The sequence shown here is derived from an EMBL/GenBank/DDBJ whole genome shotgun (WGS) entry which is preliminary data.</text>
</comment>
<feature type="region of interest" description="Disordered" evidence="1">
    <location>
        <begin position="25"/>
        <end position="51"/>
    </location>
</feature>
<evidence type="ECO:0000256" key="1">
    <source>
        <dbReference type="SAM" id="MobiDB-lite"/>
    </source>
</evidence>
<sequence>MAEKLSRLLETTLALSGQFEAALSASPAKAAENDTNKSSSDSNSQPPEPLQLLSKSSTLLRSQVTKLSLLAINTPFTPSALSTVLMAVNDSVLPSLVTAALLVTPDEHTKAFTAEVRVLTKTVLKEFSSLVEEVRKIAKKNDEQQQDKKKKDEELPQSEKDSVTTATGRVWDACDTLTQLVGKGVVGFVVRRVEQWRDLVKDAIDELAEWDPDEDDEDDDLLLDDDEENEPVKGAAEDEDQDQDRDDNETTTAALHAHKKTALRAFKPIGQIYPAIISNRLKKGGLTASDTTLPPRAHIAKLESLVSDLQAIPGYVDEAAGSLYESNIANSVLYLKKARDCAEHAIRLVTFPWAVEGKQPEEAEAVEQEDKFTAWSRTWLKVMDEVMSEVDRK</sequence>
<proteinExistence type="predicted"/>
<accession>A0A0F4YVA2</accession>
<dbReference type="RefSeq" id="XP_013328652.1">
    <property type="nucleotide sequence ID" value="XM_013473198.1"/>
</dbReference>
<dbReference type="OrthoDB" id="4088536at2759"/>
<dbReference type="GeneID" id="25316279"/>
<keyword evidence="4" id="KW-1185">Reference proteome</keyword>
<feature type="compositionally biased region" description="Acidic residues" evidence="1">
    <location>
        <begin position="208"/>
        <end position="229"/>
    </location>
</feature>
<dbReference type="InterPro" id="IPR049317">
    <property type="entry name" value="GCIP-like_N"/>
</dbReference>
<dbReference type="PANTHER" id="PTHR15492">
    <property type="entry name" value="CYCLIN D1-BINDING PROTEIN 1"/>
    <property type="match status" value="1"/>
</dbReference>
<protein>
    <recommendedName>
        <fullName evidence="2">Cyclin-D1-binding protein 1-like N-terminal domain-containing protein</fullName>
    </recommendedName>
</protein>
<dbReference type="Pfam" id="PF13324">
    <property type="entry name" value="GCIP_N"/>
    <property type="match status" value="1"/>
</dbReference>
<feature type="region of interest" description="Disordered" evidence="1">
    <location>
        <begin position="140"/>
        <end position="165"/>
    </location>
</feature>
<evidence type="ECO:0000313" key="4">
    <source>
        <dbReference type="Proteomes" id="UP000053958"/>
    </source>
</evidence>
<dbReference type="GO" id="GO:0005634">
    <property type="term" value="C:nucleus"/>
    <property type="evidence" value="ECO:0007669"/>
    <property type="project" value="TreeGrafter"/>
</dbReference>
<dbReference type="Proteomes" id="UP000053958">
    <property type="component" value="Unassembled WGS sequence"/>
</dbReference>
<dbReference type="InterPro" id="IPR026907">
    <property type="entry name" value="GCIP-like"/>
</dbReference>
<evidence type="ECO:0000313" key="3">
    <source>
        <dbReference type="EMBL" id="KKA22040.1"/>
    </source>
</evidence>
<name>A0A0F4YVA2_RASE3</name>
<dbReference type="STRING" id="1408163.A0A0F4YVA2"/>
<feature type="compositionally biased region" description="Acidic residues" evidence="1">
    <location>
        <begin position="237"/>
        <end position="249"/>
    </location>
</feature>
<feature type="domain" description="Cyclin-D1-binding protein 1-like N-terminal" evidence="2">
    <location>
        <begin position="53"/>
        <end position="212"/>
    </location>
</feature>
<gene>
    <name evidence="3" type="ORF">T310_3930</name>
</gene>
<dbReference type="Gene3D" id="1.20.1420.10">
    <property type="entry name" value="Talin, central domain"/>
    <property type="match status" value="1"/>
</dbReference>
<feature type="compositionally biased region" description="Basic and acidic residues" evidence="1">
    <location>
        <begin position="140"/>
        <end position="162"/>
    </location>
</feature>
<dbReference type="AlphaFoldDB" id="A0A0F4YVA2"/>
<organism evidence="3 4">
    <name type="scientific">Rasamsonia emersonii (strain ATCC 16479 / CBS 393.64 / IMI 116815)</name>
    <dbReference type="NCBI Taxonomy" id="1408163"/>
    <lineage>
        <taxon>Eukaryota</taxon>
        <taxon>Fungi</taxon>
        <taxon>Dikarya</taxon>
        <taxon>Ascomycota</taxon>
        <taxon>Pezizomycotina</taxon>
        <taxon>Eurotiomycetes</taxon>
        <taxon>Eurotiomycetidae</taxon>
        <taxon>Eurotiales</taxon>
        <taxon>Trichocomaceae</taxon>
        <taxon>Rasamsonia</taxon>
    </lineage>
</organism>
<dbReference type="EMBL" id="LASV01000160">
    <property type="protein sequence ID" value="KKA22040.1"/>
    <property type="molecule type" value="Genomic_DNA"/>
</dbReference>
<feature type="region of interest" description="Disordered" evidence="1">
    <location>
        <begin position="208"/>
        <end position="251"/>
    </location>
</feature>
<dbReference type="PANTHER" id="PTHR15492:SF1">
    <property type="entry name" value="CYCLIN-D1-BINDING PROTEIN 1"/>
    <property type="match status" value="1"/>
</dbReference>